<sequence length="136" mass="15005">MSENGAKKPSIQHGADWKAGNNHFPFSSHDNRHEICNAVEYFDLGMGVRKLDPERQKQNSHNFLEWASAPGDGGSNDLLTVYQTSFVADQAAGNEGCCARRYPKHHTQKQCTAQKPCCCGKPAPGEDKALQLYKPS</sequence>
<dbReference type="PANTHER" id="PTHR35440">
    <property type="entry name" value="TESTIS-EXPRESSED PROTEIN 36"/>
    <property type="match status" value="1"/>
</dbReference>
<reference evidence="2 3" key="1">
    <citation type="submission" date="2018-07" db="EMBL/GenBank/DDBJ databases">
        <title>A high quality draft genome assembly of the barn swallow (H. rustica rustica).</title>
        <authorList>
            <person name="Formenti G."/>
            <person name="Chiara M."/>
            <person name="Poveda L."/>
            <person name="Francoijs K.-J."/>
            <person name="Bonisoli-Alquati A."/>
            <person name="Canova L."/>
            <person name="Gianfranceschi L."/>
            <person name="Horner D.S."/>
            <person name="Saino N."/>
        </authorList>
    </citation>
    <scope>NUCLEOTIDE SEQUENCE [LARGE SCALE GENOMIC DNA]</scope>
    <source>
        <strain evidence="2">Chelidonia</strain>
        <tissue evidence="2">Blood</tissue>
    </source>
</reference>
<dbReference type="PANTHER" id="PTHR35440:SF1">
    <property type="entry name" value="TESTIS-EXPRESSED PROTEIN 36"/>
    <property type="match status" value="1"/>
</dbReference>
<keyword evidence="3" id="KW-1185">Reference proteome</keyword>
<evidence type="ECO:0000313" key="2">
    <source>
        <dbReference type="EMBL" id="RMC11265.1"/>
    </source>
</evidence>
<feature type="domain" description="Domain of unknown function with conserved HDNR motif" evidence="1">
    <location>
        <begin position="7"/>
        <end position="110"/>
    </location>
</feature>
<dbReference type="OrthoDB" id="10003408at2759"/>
<protein>
    <recommendedName>
        <fullName evidence="1">Domain of unknown function with conserved HDNR motif domain-containing protein</fullName>
    </recommendedName>
</protein>
<gene>
    <name evidence="2" type="ORF">DUI87_11383</name>
</gene>
<comment type="caution">
    <text evidence="2">The sequence shown here is derived from an EMBL/GenBank/DDBJ whole genome shotgun (WGS) entry which is preliminary data.</text>
</comment>
<dbReference type="Pfam" id="PF15115">
    <property type="entry name" value="HDNR"/>
    <property type="match status" value="1"/>
</dbReference>
<evidence type="ECO:0000313" key="3">
    <source>
        <dbReference type="Proteomes" id="UP000269221"/>
    </source>
</evidence>
<dbReference type="AlphaFoldDB" id="A0A3M0KE48"/>
<dbReference type="EMBL" id="QRBI01000108">
    <property type="protein sequence ID" value="RMC11265.1"/>
    <property type="molecule type" value="Genomic_DNA"/>
</dbReference>
<proteinExistence type="predicted"/>
<organism evidence="2 3">
    <name type="scientific">Hirundo rustica rustica</name>
    <dbReference type="NCBI Taxonomy" id="333673"/>
    <lineage>
        <taxon>Eukaryota</taxon>
        <taxon>Metazoa</taxon>
        <taxon>Chordata</taxon>
        <taxon>Craniata</taxon>
        <taxon>Vertebrata</taxon>
        <taxon>Euteleostomi</taxon>
        <taxon>Archelosauria</taxon>
        <taxon>Archosauria</taxon>
        <taxon>Dinosauria</taxon>
        <taxon>Saurischia</taxon>
        <taxon>Theropoda</taxon>
        <taxon>Coelurosauria</taxon>
        <taxon>Aves</taxon>
        <taxon>Neognathae</taxon>
        <taxon>Neoaves</taxon>
        <taxon>Telluraves</taxon>
        <taxon>Australaves</taxon>
        <taxon>Passeriformes</taxon>
        <taxon>Sylvioidea</taxon>
        <taxon>Hirundinidae</taxon>
        <taxon>Hirundo</taxon>
    </lineage>
</organism>
<evidence type="ECO:0000259" key="1">
    <source>
        <dbReference type="Pfam" id="PF15115"/>
    </source>
</evidence>
<dbReference type="InterPro" id="IPR029369">
    <property type="entry name" value="HDNR"/>
</dbReference>
<accession>A0A3M0KE48</accession>
<name>A0A3M0KE48_HIRRU</name>
<dbReference type="Proteomes" id="UP000269221">
    <property type="component" value="Unassembled WGS sequence"/>
</dbReference>